<evidence type="ECO:0000313" key="2">
    <source>
        <dbReference type="Proteomes" id="UP001234297"/>
    </source>
</evidence>
<evidence type="ECO:0000313" key="1">
    <source>
        <dbReference type="EMBL" id="KAJ8641446.1"/>
    </source>
</evidence>
<reference evidence="1 2" key="1">
    <citation type="journal article" date="2022" name="Hortic Res">
        <title>A haplotype resolved chromosomal level avocado genome allows analysis of novel avocado genes.</title>
        <authorList>
            <person name="Nath O."/>
            <person name="Fletcher S.J."/>
            <person name="Hayward A."/>
            <person name="Shaw L.M."/>
            <person name="Masouleh A.K."/>
            <person name="Furtado A."/>
            <person name="Henry R.J."/>
            <person name="Mitter N."/>
        </authorList>
    </citation>
    <scope>NUCLEOTIDE SEQUENCE [LARGE SCALE GENOMIC DNA]</scope>
    <source>
        <strain evidence="2">cv. Hass</strain>
    </source>
</reference>
<organism evidence="1 2">
    <name type="scientific">Persea americana</name>
    <name type="common">Avocado</name>
    <dbReference type="NCBI Taxonomy" id="3435"/>
    <lineage>
        <taxon>Eukaryota</taxon>
        <taxon>Viridiplantae</taxon>
        <taxon>Streptophyta</taxon>
        <taxon>Embryophyta</taxon>
        <taxon>Tracheophyta</taxon>
        <taxon>Spermatophyta</taxon>
        <taxon>Magnoliopsida</taxon>
        <taxon>Magnoliidae</taxon>
        <taxon>Laurales</taxon>
        <taxon>Lauraceae</taxon>
        <taxon>Persea</taxon>
    </lineage>
</organism>
<keyword evidence="2" id="KW-1185">Reference proteome</keyword>
<gene>
    <name evidence="1" type="ORF">MRB53_018140</name>
</gene>
<sequence>MKCLKGSLETQKASNSPFSPRNVAMRPFFGDINIVIGAFGFMPLDFILPMVFYNITFKPPKRSLLLSGNTTITIVFTVLGVIGAVSAVQQIVLDAKTLLLFANV</sequence>
<dbReference type="Proteomes" id="UP001234297">
    <property type="component" value="Chromosome 5"/>
</dbReference>
<dbReference type="EMBL" id="CM056813">
    <property type="protein sequence ID" value="KAJ8641446.1"/>
    <property type="molecule type" value="Genomic_DNA"/>
</dbReference>
<accession>A0ACC2M735</accession>
<comment type="caution">
    <text evidence="1">The sequence shown here is derived from an EMBL/GenBank/DDBJ whole genome shotgun (WGS) entry which is preliminary data.</text>
</comment>
<protein>
    <submittedName>
        <fullName evidence="1">Uncharacterized protein</fullName>
    </submittedName>
</protein>
<name>A0ACC2M735_PERAE</name>
<proteinExistence type="predicted"/>